<dbReference type="CDD" id="cd18809">
    <property type="entry name" value="SF1_C_RecD"/>
    <property type="match status" value="1"/>
</dbReference>
<evidence type="ECO:0000313" key="11">
    <source>
        <dbReference type="Proteomes" id="UP001164746"/>
    </source>
</evidence>
<reference evidence="10" key="1">
    <citation type="submission" date="2022-11" db="EMBL/GenBank/DDBJ databases">
        <title>Centuries of genome instability and evolution in soft-shell clam transmissible cancer (bioRxiv).</title>
        <authorList>
            <person name="Hart S.F.M."/>
            <person name="Yonemitsu M.A."/>
            <person name="Giersch R.M."/>
            <person name="Beal B.F."/>
            <person name="Arriagada G."/>
            <person name="Davis B.W."/>
            <person name="Ostrander E.A."/>
            <person name="Goff S.P."/>
            <person name="Metzger M.J."/>
        </authorList>
    </citation>
    <scope>NUCLEOTIDE SEQUENCE</scope>
    <source>
        <strain evidence="10">MELC-2E11</strain>
        <tissue evidence="10">Siphon/mantle</tissue>
    </source>
</reference>
<keyword evidence="4" id="KW-0347">Helicase</keyword>
<keyword evidence="3" id="KW-0378">Hydrolase</keyword>
<keyword evidence="2" id="KW-0227">DNA damage</keyword>
<dbReference type="Proteomes" id="UP001164746">
    <property type="component" value="Chromosome 6"/>
</dbReference>
<keyword evidence="1" id="KW-0547">Nucleotide-binding</keyword>
<evidence type="ECO:0000256" key="5">
    <source>
        <dbReference type="ARBA" id="ARBA00022840"/>
    </source>
</evidence>
<evidence type="ECO:0000256" key="6">
    <source>
        <dbReference type="ARBA" id="ARBA00023125"/>
    </source>
</evidence>
<keyword evidence="7" id="KW-0234">DNA repair</keyword>
<dbReference type="PANTHER" id="PTHR47642">
    <property type="entry name" value="ATP-DEPENDENT DNA HELICASE"/>
    <property type="match status" value="1"/>
</dbReference>
<evidence type="ECO:0000256" key="1">
    <source>
        <dbReference type="ARBA" id="ARBA00022741"/>
    </source>
</evidence>
<dbReference type="Pfam" id="PF21530">
    <property type="entry name" value="Pif1_2B_dom"/>
    <property type="match status" value="1"/>
</dbReference>
<evidence type="ECO:0000256" key="3">
    <source>
        <dbReference type="ARBA" id="ARBA00022801"/>
    </source>
</evidence>
<dbReference type="PANTHER" id="PTHR47642:SF5">
    <property type="entry name" value="ATP-DEPENDENT DNA HELICASE"/>
    <property type="match status" value="1"/>
</dbReference>
<name>A0ABY7EFU3_MYAAR</name>
<sequence>MEIACIFPTRAAVCEQNNQCLDEQQSNVYIVHPEHVFGGNDQAAGQNCPPLFIPTDDRDAGNMPNVLRFSIGSRVMLLRNLDITVGLVNGAIGTVHAVSLDNSGDISDIFIHFDDIHLPQHTQNENQNIVAISMIEHTFPFAGRSITRRTFPLTLSWACTIHKVQGMTISESYVDIGSSIFQPGMTYVALSRVTTLQGLHLLRLDTKKIMLMMRCPGSTKVCPWMDVIVPDNVSPLKRFHDKTLSSKFLRLFLPQEHIPIDVTTIPSTDDADFKADKTTVEEITVIAAKSAYSYQACDKPNAGRGSVADPVHVRVGEEVWIGEPVEDMKPMLVDDPVSDSLQVGDPLQ</sequence>
<evidence type="ECO:0000256" key="8">
    <source>
        <dbReference type="ARBA" id="ARBA00023235"/>
    </source>
</evidence>
<gene>
    <name evidence="10" type="ORF">MAR_017918</name>
</gene>
<dbReference type="EMBL" id="CP111017">
    <property type="protein sequence ID" value="WAR07960.1"/>
    <property type="molecule type" value="Genomic_DNA"/>
</dbReference>
<feature type="non-terminal residue" evidence="10">
    <location>
        <position position="1"/>
    </location>
</feature>
<protein>
    <submittedName>
        <fullName evidence="10">PIF1-like protein</fullName>
    </submittedName>
</protein>
<evidence type="ECO:0000313" key="10">
    <source>
        <dbReference type="EMBL" id="WAR07960.1"/>
    </source>
</evidence>
<evidence type="ECO:0000256" key="7">
    <source>
        <dbReference type="ARBA" id="ARBA00023204"/>
    </source>
</evidence>
<keyword evidence="5" id="KW-0067">ATP-binding</keyword>
<keyword evidence="11" id="KW-1185">Reference proteome</keyword>
<evidence type="ECO:0000259" key="9">
    <source>
        <dbReference type="Pfam" id="PF21530"/>
    </source>
</evidence>
<keyword evidence="6" id="KW-0238">DNA-binding</keyword>
<evidence type="ECO:0000256" key="2">
    <source>
        <dbReference type="ARBA" id="ARBA00022763"/>
    </source>
</evidence>
<proteinExistence type="predicted"/>
<keyword evidence="8" id="KW-0413">Isomerase</keyword>
<dbReference type="InterPro" id="IPR027417">
    <property type="entry name" value="P-loop_NTPase"/>
</dbReference>
<accession>A0ABY7EFU3</accession>
<evidence type="ECO:0000256" key="4">
    <source>
        <dbReference type="ARBA" id="ARBA00022806"/>
    </source>
</evidence>
<feature type="domain" description="DNA helicase Pif1-like 2B" evidence="9">
    <location>
        <begin position="64"/>
        <end position="95"/>
    </location>
</feature>
<dbReference type="InterPro" id="IPR051055">
    <property type="entry name" value="PIF1_helicase"/>
</dbReference>
<dbReference type="SUPFAM" id="SSF52540">
    <property type="entry name" value="P-loop containing nucleoside triphosphate hydrolases"/>
    <property type="match status" value="1"/>
</dbReference>
<organism evidence="10 11">
    <name type="scientific">Mya arenaria</name>
    <name type="common">Soft-shell clam</name>
    <dbReference type="NCBI Taxonomy" id="6604"/>
    <lineage>
        <taxon>Eukaryota</taxon>
        <taxon>Metazoa</taxon>
        <taxon>Spiralia</taxon>
        <taxon>Lophotrochozoa</taxon>
        <taxon>Mollusca</taxon>
        <taxon>Bivalvia</taxon>
        <taxon>Autobranchia</taxon>
        <taxon>Heteroconchia</taxon>
        <taxon>Euheterodonta</taxon>
        <taxon>Imparidentia</taxon>
        <taxon>Neoheterodontei</taxon>
        <taxon>Myida</taxon>
        <taxon>Myoidea</taxon>
        <taxon>Myidae</taxon>
        <taxon>Mya</taxon>
    </lineage>
</organism>
<dbReference type="InterPro" id="IPR049163">
    <property type="entry name" value="Pif1-like_2B_dom"/>
</dbReference>